<reference evidence="7 8" key="1">
    <citation type="journal article" date="2018" name="Proc. Natl. Acad. Sci. U.S.A.">
        <title>Draft genome sequence of Camellia sinensis var. sinensis provides insights into the evolution of the tea genome and tea quality.</title>
        <authorList>
            <person name="Wei C."/>
            <person name="Yang H."/>
            <person name="Wang S."/>
            <person name="Zhao J."/>
            <person name="Liu C."/>
            <person name="Gao L."/>
            <person name="Xia E."/>
            <person name="Lu Y."/>
            <person name="Tai Y."/>
            <person name="She G."/>
            <person name="Sun J."/>
            <person name="Cao H."/>
            <person name="Tong W."/>
            <person name="Gao Q."/>
            <person name="Li Y."/>
            <person name="Deng W."/>
            <person name="Jiang X."/>
            <person name="Wang W."/>
            <person name="Chen Q."/>
            <person name="Zhang S."/>
            <person name="Li H."/>
            <person name="Wu J."/>
            <person name="Wang P."/>
            <person name="Li P."/>
            <person name="Shi C."/>
            <person name="Zheng F."/>
            <person name="Jian J."/>
            <person name="Huang B."/>
            <person name="Shan D."/>
            <person name="Shi M."/>
            <person name="Fang C."/>
            <person name="Yue Y."/>
            <person name="Li F."/>
            <person name="Li D."/>
            <person name="Wei S."/>
            <person name="Han B."/>
            <person name="Jiang C."/>
            <person name="Yin Y."/>
            <person name="Xia T."/>
            <person name="Zhang Z."/>
            <person name="Bennetzen J.L."/>
            <person name="Zhao S."/>
            <person name="Wan X."/>
        </authorList>
    </citation>
    <scope>NUCLEOTIDE SEQUENCE [LARGE SCALE GENOMIC DNA]</scope>
    <source>
        <strain evidence="8">cv. Shuchazao</strain>
        <tissue evidence="7">Leaf</tissue>
    </source>
</reference>
<evidence type="ECO:0000259" key="6">
    <source>
        <dbReference type="PROSITE" id="PS51999"/>
    </source>
</evidence>
<dbReference type="PANTHER" id="PTHR33680:SF1">
    <property type="entry name" value="OS05G0489500 PROTEIN"/>
    <property type="match status" value="1"/>
</dbReference>
<dbReference type="PROSITE" id="PS51999">
    <property type="entry name" value="ZF_GRF"/>
    <property type="match status" value="1"/>
</dbReference>
<dbReference type="EMBL" id="SDRB02004981">
    <property type="protein sequence ID" value="THG15007.1"/>
    <property type="molecule type" value="Genomic_DNA"/>
</dbReference>
<keyword evidence="8" id="KW-1185">Reference proteome</keyword>
<evidence type="ECO:0000313" key="7">
    <source>
        <dbReference type="EMBL" id="THG15007.1"/>
    </source>
</evidence>
<evidence type="ECO:0000256" key="2">
    <source>
        <dbReference type="ARBA" id="ARBA00022771"/>
    </source>
</evidence>
<dbReference type="AlphaFoldDB" id="A0A4V3WP50"/>
<keyword evidence="2 4" id="KW-0863">Zinc-finger</keyword>
<evidence type="ECO:0000256" key="1">
    <source>
        <dbReference type="ARBA" id="ARBA00022723"/>
    </source>
</evidence>
<evidence type="ECO:0000256" key="3">
    <source>
        <dbReference type="ARBA" id="ARBA00022833"/>
    </source>
</evidence>
<evidence type="ECO:0000256" key="5">
    <source>
        <dbReference type="SAM" id="MobiDB-lite"/>
    </source>
</evidence>
<sequence>MSNIDGDVSRPTLPQTVVATAVQLHQTVKMKMTFRSRLDHSSSSELKRKRNQETTIVCQGKRKSSPSSDDPPKCSVTPVYLFCCACHVIEHVITQYMASFMSTATSTQPGPMCACGYGHCVVKISRSAKNPGRAYYQCPRGVPCVNWIGWCDEYGRQTAAENDRDNGRRFEARLIDIEQSLRVDKECCKFRTKRLEHEELMRRVFTGAAATGKNAWTPGEMRNQLEVEGESDSADFSTDSNELGASETANLMKSANITASGSGSKKRHSSVTAVQKKRITGAEALATSMDDLVNSVKTQSKELTVNHVVGGQSVAMAEAIRRLYEIQGLEQTNPLLHFGISLMEVPNNREMVMSIPSDEGIIGWLQVKQQDKERTTAAPTLASILRSQGLRF</sequence>
<protein>
    <recommendedName>
        <fullName evidence="6">GRF-type domain-containing protein</fullName>
    </recommendedName>
</protein>
<comment type="caution">
    <text evidence="7">The sequence shown here is derived from an EMBL/GenBank/DDBJ whole genome shotgun (WGS) entry which is preliminary data.</text>
</comment>
<keyword evidence="3" id="KW-0862">Zinc</keyword>
<gene>
    <name evidence="7" type="ORF">TEA_019385</name>
</gene>
<evidence type="ECO:0000313" key="8">
    <source>
        <dbReference type="Proteomes" id="UP000306102"/>
    </source>
</evidence>
<dbReference type="Pfam" id="PF06839">
    <property type="entry name" value="Zn_ribbon_GRF"/>
    <property type="match status" value="1"/>
</dbReference>
<organism evidence="7 8">
    <name type="scientific">Camellia sinensis var. sinensis</name>
    <name type="common">China tea</name>
    <dbReference type="NCBI Taxonomy" id="542762"/>
    <lineage>
        <taxon>Eukaryota</taxon>
        <taxon>Viridiplantae</taxon>
        <taxon>Streptophyta</taxon>
        <taxon>Embryophyta</taxon>
        <taxon>Tracheophyta</taxon>
        <taxon>Spermatophyta</taxon>
        <taxon>Magnoliopsida</taxon>
        <taxon>eudicotyledons</taxon>
        <taxon>Gunneridae</taxon>
        <taxon>Pentapetalae</taxon>
        <taxon>asterids</taxon>
        <taxon>Ericales</taxon>
        <taxon>Theaceae</taxon>
        <taxon>Camellia</taxon>
    </lineage>
</organism>
<accession>A0A4V3WP50</accession>
<dbReference type="InterPro" id="IPR010666">
    <property type="entry name" value="Znf_GRF"/>
</dbReference>
<proteinExistence type="predicted"/>
<evidence type="ECO:0000256" key="4">
    <source>
        <dbReference type="PROSITE-ProRule" id="PRU01343"/>
    </source>
</evidence>
<feature type="compositionally biased region" description="Basic and acidic residues" evidence="5">
    <location>
        <begin position="36"/>
        <end position="46"/>
    </location>
</feature>
<keyword evidence="1" id="KW-0479">Metal-binding</keyword>
<dbReference type="Proteomes" id="UP000306102">
    <property type="component" value="Unassembled WGS sequence"/>
</dbReference>
<feature type="domain" description="GRF-type" evidence="6">
    <location>
        <begin position="113"/>
        <end position="154"/>
    </location>
</feature>
<dbReference type="GO" id="GO:0008270">
    <property type="term" value="F:zinc ion binding"/>
    <property type="evidence" value="ECO:0007669"/>
    <property type="project" value="UniProtKB-KW"/>
</dbReference>
<name>A0A4V3WP50_CAMSN</name>
<dbReference type="PANTHER" id="PTHR33680">
    <property type="entry name" value="OS07G0190500 PROTEIN"/>
    <property type="match status" value="1"/>
</dbReference>
<feature type="region of interest" description="Disordered" evidence="5">
    <location>
        <begin position="34"/>
        <end position="73"/>
    </location>
</feature>